<keyword evidence="1" id="KW-0396">Initiation factor</keyword>
<evidence type="ECO:0000313" key="1">
    <source>
        <dbReference type="EMBL" id="MYR35100.1"/>
    </source>
</evidence>
<dbReference type="InterPro" id="IPR043148">
    <property type="entry name" value="TagF_C"/>
</dbReference>
<dbReference type="SUPFAM" id="SSF53756">
    <property type="entry name" value="UDP-Glycosyltransferase/glycogen phosphorylase"/>
    <property type="match status" value="1"/>
</dbReference>
<dbReference type="AlphaFoldDB" id="A0A7K2IYQ2"/>
<dbReference type="EMBL" id="WWHY01000001">
    <property type="protein sequence ID" value="MYR35100.1"/>
    <property type="molecule type" value="Genomic_DNA"/>
</dbReference>
<dbReference type="Proteomes" id="UP000467124">
    <property type="component" value="Unassembled WGS sequence"/>
</dbReference>
<sequence>MKRRGPEWATIFPDREVLAVVRSVPAAGRLLDVTSLLADDRIGVTFTVTPGSASESGVEPLLRAAGVEDIVPWEEAVEEPRHLALAASGKGDLHRLDTPLVLMPHGAGHNRRVGERPGSLEAASGLDPAELSHEGEPIAARFLFSHREQLERLHRSFPAARGRGVVVGDPAFDRMLAAAGRRDRYREALDVGGRRLVVVSSTWNRGSLLGARRDLIRDLLAELPYDEYRVALVAHPNVWQSRGRSQLELWLSEEIEAGLVLIPPSEGWRAALTASDVVVGDVGSVTYYAAALGRPVLLAAFDTDDIDPGSPLLEFGAALPRLTSGGVADQVDRVLRSPIAPVADLLIEHHGGSAARLRSVLYSLLSLPEPGRAAYYPPLPDLEPCPDDVTAWRVAAEITTAGPEAELRLRRHPSAAPGRAPARAATRPLVVDAEDTVVPRWDAADAWSRRRARPERDAGAWAKERVNAHPRARVAVASTGPRSALLVHRRGAAMRVHDERAQEDERPLDASLVAAAAVVWARREETWRAWHRGVTVHVGDRVLRLRGSRPSPEFDLLEEP</sequence>
<protein>
    <submittedName>
        <fullName evidence="1">Translation initiation factor IF-2</fullName>
    </submittedName>
</protein>
<reference evidence="1 2" key="1">
    <citation type="journal article" date="2019" name="Nat. Commun.">
        <title>The antimicrobial potential of Streptomyces from insect microbiomes.</title>
        <authorList>
            <person name="Chevrette M.G."/>
            <person name="Carlson C.M."/>
            <person name="Ortega H.E."/>
            <person name="Thomas C."/>
            <person name="Ananiev G.E."/>
            <person name="Barns K.J."/>
            <person name="Book A.J."/>
            <person name="Cagnazzo J."/>
            <person name="Carlos C."/>
            <person name="Flanigan W."/>
            <person name="Grubbs K.J."/>
            <person name="Horn H.A."/>
            <person name="Hoffmann F.M."/>
            <person name="Klassen J.L."/>
            <person name="Knack J.J."/>
            <person name="Lewin G.R."/>
            <person name="McDonald B.R."/>
            <person name="Muller L."/>
            <person name="Melo W.G.P."/>
            <person name="Pinto-Tomas A.A."/>
            <person name="Schmitz A."/>
            <person name="Wendt-Pienkowski E."/>
            <person name="Wildman S."/>
            <person name="Zhao M."/>
            <person name="Zhang F."/>
            <person name="Bugni T.S."/>
            <person name="Andes D.R."/>
            <person name="Pupo M.T."/>
            <person name="Currie C.R."/>
        </authorList>
    </citation>
    <scope>NUCLEOTIDE SEQUENCE [LARGE SCALE GENOMIC DNA]</scope>
    <source>
        <strain evidence="1 2">SID5840</strain>
    </source>
</reference>
<proteinExistence type="predicted"/>
<dbReference type="RefSeq" id="WP_161111897.1">
    <property type="nucleotide sequence ID" value="NZ_WWHY01000001.1"/>
</dbReference>
<evidence type="ECO:0000313" key="2">
    <source>
        <dbReference type="Proteomes" id="UP000467124"/>
    </source>
</evidence>
<organism evidence="1 2">
    <name type="scientific">Nocardiopsis alba</name>
    <dbReference type="NCBI Taxonomy" id="53437"/>
    <lineage>
        <taxon>Bacteria</taxon>
        <taxon>Bacillati</taxon>
        <taxon>Actinomycetota</taxon>
        <taxon>Actinomycetes</taxon>
        <taxon>Streptosporangiales</taxon>
        <taxon>Nocardiopsidaceae</taxon>
        <taxon>Nocardiopsis</taxon>
    </lineage>
</organism>
<name>A0A7K2IYQ2_9ACTN</name>
<keyword evidence="1" id="KW-0648">Protein biosynthesis</keyword>
<comment type="caution">
    <text evidence="1">The sequence shown here is derived from an EMBL/GenBank/DDBJ whole genome shotgun (WGS) entry which is preliminary data.</text>
</comment>
<accession>A0A7K2IYQ2</accession>
<gene>
    <name evidence="1" type="ORF">GTW20_23265</name>
</gene>
<dbReference type="GO" id="GO:0003743">
    <property type="term" value="F:translation initiation factor activity"/>
    <property type="evidence" value="ECO:0007669"/>
    <property type="project" value="UniProtKB-KW"/>
</dbReference>
<dbReference type="Gene3D" id="3.40.50.12580">
    <property type="match status" value="1"/>
</dbReference>